<feature type="coiled-coil region" evidence="7">
    <location>
        <begin position="573"/>
        <end position="600"/>
    </location>
</feature>
<feature type="domain" description="HAMP" evidence="11">
    <location>
        <begin position="326"/>
        <end position="381"/>
    </location>
</feature>
<dbReference type="Gene3D" id="3.30.450.20">
    <property type="entry name" value="PAS domain"/>
    <property type="match status" value="1"/>
</dbReference>
<evidence type="ECO:0000256" key="6">
    <source>
        <dbReference type="PROSITE-ProRule" id="PRU00284"/>
    </source>
</evidence>
<dbReference type="RefSeq" id="WP_153407125.1">
    <property type="nucleotide sequence ID" value="NZ_ML762469.1"/>
</dbReference>
<feature type="transmembrane region" description="Helical" evidence="9">
    <location>
        <begin position="12"/>
        <end position="33"/>
    </location>
</feature>
<proteinExistence type="inferred from homology"/>
<dbReference type="SUPFAM" id="SSF58104">
    <property type="entry name" value="Methyl-accepting chemotaxis protein (MCP) signaling domain"/>
    <property type="match status" value="1"/>
</dbReference>
<comment type="subcellular location">
    <subcellularLocation>
        <location evidence="1">Cell membrane</location>
    </subcellularLocation>
</comment>
<evidence type="ECO:0000256" key="4">
    <source>
        <dbReference type="ARBA" id="ARBA00023224"/>
    </source>
</evidence>
<keyword evidence="7" id="KW-0175">Coiled coil</keyword>
<dbReference type="AlphaFoldDB" id="A0A7C8GQF5"/>
<dbReference type="EMBL" id="WEID01000140">
    <property type="protein sequence ID" value="KAB8125528.1"/>
    <property type="molecule type" value="Genomic_DNA"/>
</dbReference>
<evidence type="ECO:0000256" key="3">
    <source>
        <dbReference type="ARBA" id="ARBA00023136"/>
    </source>
</evidence>
<name>A0A7C8GQF5_9BACI</name>
<dbReference type="PANTHER" id="PTHR32089:SF112">
    <property type="entry name" value="LYSOZYME-LIKE PROTEIN-RELATED"/>
    <property type="match status" value="1"/>
</dbReference>
<sequence>MKKQRKKSIAKSLISFIVPVIVIALILISTIGYNFSKNIITDQLDYSMRTKLQETVQQINLILEREKAIAQSYAKTVEVDADSLTEDDYNELLQKYVPMYKETYAMGVWFEPYAFGNVEKYAPYAHRDGNEVVLSDSYTTGDTDIWTTEWYEAGSSNPDGGWTKAYIDPSTDVSMVTAAYPFYQPAGELMGVVSADIDISSIQQLITETKIDFNGQAVLFEDDGVFLGGVAEERLISENILDDPNSSLVAAAEKMLAEESGEAEYTADQENYFFYYSTIPNTNWKIGISVSENNLYGSLNQLLTIFVVSSIVAIAVVTTLIVIYSRRMGNTAKKYSQIAKLVADGELVNEFNEKDLKRGDELGDIGRSLYSMQHNLVDVIRNFKDNAASIDEHAQNLSSFSEQMSATSENVATAIATVAEGASDQHEQLKTVNARVAQFGSGLDFMNQSINEVDHSTNSILVMASESNEEMNRMTVSFETLNKTFRELIDKVKSVELNIRNVNEMTELINSISDQTNLLALNAAIEAARAGESGKGFAVVANEIRVLAEKSRESSDQIDTIIKGVFQDTGEMVSSTEEVNEELLEQRDQLQATIKSFEEIIHAVETISPKIKETRESSVKIQNEKDRIIGELEKTGAIAEDVAASAEEISASAQEMSASTEEVTTSAEGLGEMTNDMTDKIKFFNVDK</sequence>
<dbReference type="SUPFAM" id="SSF103190">
    <property type="entry name" value="Sensory domain-like"/>
    <property type="match status" value="1"/>
</dbReference>
<dbReference type="Pfam" id="PF00015">
    <property type="entry name" value="MCPsignal"/>
    <property type="match status" value="1"/>
</dbReference>
<evidence type="ECO:0000313" key="13">
    <source>
        <dbReference type="Proteomes" id="UP000480246"/>
    </source>
</evidence>
<evidence type="ECO:0000256" key="7">
    <source>
        <dbReference type="SAM" id="Coils"/>
    </source>
</evidence>
<keyword evidence="3 9" id="KW-0472">Membrane</keyword>
<dbReference type="PROSITE" id="PS50111">
    <property type="entry name" value="CHEMOTAXIS_TRANSDUC_2"/>
    <property type="match status" value="1"/>
</dbReference>
<organism evidence="12 13">
    <name type="scientific">Gracilibacillus oryzae</name>
    <dbReference type="NCBI Taxonomy" id="1672701"/>
    <lineage>
        <taxon>Bacteria</taxon>
        <taxon>Bacillati</taxon>
        <taxon>Bacillota</taxon>
        <taxon>Bacilli</taxon>
        <taxon>Bacillales</taxon>
        <taxon>Bacillaceae</taxon>
        <taxon>Gracilibacillus</taxon>
    </lineage>
</organism>
<comment type="caution">
    <text evidence="12">The sequence shown here is derived from an EMBL/GenBank/DDBJ whole genome shotgun (WGS) entry which is preliminary data.</text>
</comment>
<dbReference type="InterPro" id="IPR004089">
    <property type="entry name" value="MCPsignal_dom"/>
</dbReference>
<evidence type="ECO:0000256" key="8">
    <source>
        <dbReference type="SAM" id="MobiDB-lite"/>
    </source>
</evidence>
<keyword evidence="9" id="KW-1133">Transmembrane helix</keyword>
<feature type="domain" description="Methyl-accepting transducer" evidence="10">
    <location>
        <begin position="400"/>
        <end position="664"/>
    </location>
</feature>
<dbReference type="GO" id="GO:0007165">
    <property type="term" value="P:signal transduction"/>
    <property type="evidence" value="ECO:0007669"/>
    <property type="project" value="UniProtKB-KW"/>
</dbReference>
<keyword evidence="2" id="KW-1003">Cell membrane</keyword>
<dbReference type="CDD" id="cd12912">
    <property type="entry name" value="PDC2_MCP_like"/>
    <property type="match status" value="1"/>
</dbReference>
<dbReference type="Gene3D" id="6.10.340.10">
    <property type="match status" value="1"/>
</dbReference>
<keyword evidence="9" id="KW-0812">Transmembrane</keyword>
<evidence type="ECO:0000259" key="10">
    <source>
        <dbReference type="PROSITE" id="PS50111"/>
    </source>
</evidence>
<evidence type="ECO:0000256" key="2">
    <source>
        <dbReference type="ARBA" id="ARBA00022475"/>
    </source>
</evidence>
<evidence type="ECO:0000259" key="11">
    <source>
        <dbReference type="PROSITE" id="PS50885"/>
    </source>
</evidence>
<evidence type="ECO:0000256" key="5">
    <source>
        <dbReference type="ARBA" id="ARBA00029447"/>
    </source>
</evidence>
<dbReference type="Pfam" id="PF22673">
    <property type="entry name" value="MCP-like_PDC_1"/>
    <property type="match status" value="1"/>
</dbReference>
<keyword evidence="13" id="KW-1185">Reference proteome</keyword>
<dbReference type="PROSITE" id="PS50885">
    <property type="entry name" value="HAMP"/>
    <property type="match status" value="1"/>
</dbReference>
<protein>
    <submittedName>
        <fullName evidence="12">Methyl-accepting chemotaxis protein</fullName>
    </submittedName>
</protein>
<reference evidence="12 13" key="1">
    <citation type="submission" date="2019-10" db="EMBL/GenBank/DDBJ databases">
        <title>Gracilibacillus sp. nov. isolated from rice seeds.</title>
        <authorList>
            <person name="He S."/>
        </authorList>
    </citation>
    <scope>NUCLEOTIDE SEQUENCE [LARGE SCALE GENOMIC DNA]</scope>
    <source>
        <strain evidence="12 13">TD8</strain>
    </source>
</reference>
<dbReference type="Gene3D" id="1.10.287.950">
    <property type="entry name" value="Methyl-accepting chemotaxis protein"/>
    <property type="match status" value="1"/>
</dbReference>
<gene>
    <name evidence="12" type="ORF">F9U64_22510</name>
</gene>
<dbReference type="InterPro" id="IPR029151">
    <property type="entry name" value="Sensor-like_sf"/>
</dbReference>
<dbReference type="OrthoDB" id="9760371at2"/>
<comment type="similarity">
    <text evidence="5">Belongs to the methyl-accepting chemotaxis (MCP) protein family.</text>
</comment>
<feature type="transmembrane region" description="Helical" evidence="9">
    <location>
        <begin position="302"/>
        <end position="324"/>
    </location>
</feature>
<evidence type="ECO:0000256" key="1">
    <source>
        <dbReference type="ARBA" id="ARBA00004236"/>
    </source>
</evidence>
<dbReference type="InterPro" id="IPR003660">
    <property type="entry name" value="HAMP_dom"/>
</dbReference>
<dbReference type="SMART" id="SM00283">
    <property type="entry name" value="MA"/>
    <property type="match status" value="1"/>
</dbReference>
<keyword evidence="4 6" id="KW-0807">Transducer</keyword>
<dbReference type="PANTHER" id="PTHR32089">
    <property type="entry name" value="METHYL-ACCEPTING CHEMOTAXIS PROTEIN MCPB"/>
    <property type="match status" value="1"/>
</dbReference>
<dbReference type="CDD" id="cd12913">
    <property type="entry name" value="PDC1_MCP_like"/>
    <property type="match status" value="1"/>
</dbReference>
<accession>A0A7C8GQF5</accession>
<dbReference type="GO" id="GO:0005886">
    <property type="term" value="C:plasma membrane"/>
    <property type="evidence" value="ECO:0007669"/>
    <property type="project" value="UniProtKB-SubCell"/>
</dbReference>
<dbReference type="Proteomes" id="UP000480246">
    <property type="component" value="Unassembled WGS sequence"/>
</dbReference>
<feature type="region of interest" description="Disordered" evidence="8">
    <location>
        <begin position="651"/>
        <end position="672"/>
    </location>
</feature>
<evidence type="ECO:0000256" key="9">
    <source>
        <dbReference type="SAM" id="Phobius"/>
    </source>
</evidence>
<evidence type="ECO:0000313" key="12">
    <source>
        <dbReference type="EMBL" id="KAB8125528.1"/>
    </source>
</evidence>